<reference evidence="10" key="1">
    <citation type="journal article" date="2019" name="Int. J. Syst. Evol. Microbiol.">
        <title>The Global Catalogue of Microorganisms (GCM) 10K type strain sequencing project: providing services to taxonomists for standard genome sequencing and annotation.</title>
        <authorList>
            <consortium name="The Broad Institute Genomics Platform"/>
            <consortium name="The Broad Institute Genome Sequencing Center for Infectious Disease"/>
            <person name="Wu L."/>
            <person name="Ma J."/>
        </authorList>
    </citation>
    <scope>NUCLEOTIDE SEQUENCE [LARGE SCALE GENOMIC DNA]</scope>
    <source>
        <strain evidence="10">CGMCC 1.10188</strain>
    </source>
</reference>
<keyword evidence="2 6" id="KW-1003">Cell membrane</keyword>
<evidence type="ECO:0000256" key="1">
    <source>
        <dbReference type="ARBA" id="ARBA00004651"/>
    </source>
</evidence>
<comment type="caution">
    <text evidence="9">The sequence shown here is derived from an EMBL/GenBank/DDBJ whole genome shotgun (WGS) entry which is preliminary data.</text>
</comment>
<dbReference type="InterPro" id="IPR032816">
    <property type="entry name" value="VTT_dom"/>
</dbReference>
<proteinExistence type="inferred from homology"/>
<keyword evidence="10" id="KW-1185">Reference proteome</keyword>
<protein>
    <recommendedName>
        <fullName evidence="6">TVP38/TMEM64 family membrane protein</fullName>
    </recommendedName>
</protein>
<keyword evidence="5 6" id="KW-0472">Membrane</keyword>
<evidence type="ECO:0000256" key="4">
    <source>
        <dbReference type="ARBA" id="ARBA00022989"/>
    </source>
</evidence>
<keyword evidence="3 6" id="KW-0812">Transmembrane</keyword>
<feature type="transmembrane region" description="Helical" evidence="6">
    <location>
        <begin position="65"/>
        <end position="84"/>
    </location>
</feature>
<name>A0ABQ1J4A6_9PROT</name>
<accession>A0ABQ1J4A6</accession>
<comment type="similarity">
    <text evidence="6">Belongs to the TVP38/TMEM64 family.</text>
</comment>
<keyword evidence="4 6" id="KW-1133">Transmembrane helix</keyword>
<evidence type="ECO:0000256" key="3">
    <source>
        <dbReference type="ARBA" id="ARBA00022692"/>
    </source>
</evidence>
<comment type="subcellular location">
    <subcellularLocation>
        <location evidence="1 6">Cell membrane</location>
        <topology evidence="1 6">Multi-pass membrane protein</topology>
    </subcellularLocation>
</comment>
<dbReference type="EMBL" id="BMDZ01000069">
    <property type="protein sequence ID" value="GGB57068.1"/>
    <property type="molecule type" value="Genomic_DNA"/>
</dbReference>
<feature type="transmembrane region" description="Helical" evidence="6">
    <location>
        <begin position="227"/>
        <end position="244"/>
    </location>
</feature>
<gene>
    <name evidence="9" type="ORF">GCM10011505_42470</name>
</gene>
<sequence length="286" mass="29456">MAQRPQPSPPPDRPRTAAAVRRWLPLVVMVAALAAALAGGLHHALTLQALADHHDRLTGLVGRHPLLAAIVFGIGYAVAVAISLPGATLFSLAAGVLFGVVAGVGLVIVAATLGAIAVFLAARSALRPMLERRIGGHGGARLARMEAGFRRNAFSYLLFLRLMPVFPFVLVNIAPAIFGMSGRAYALATLIGIAPGALIYVSIGAGLGDLLAAGQVPSWSDLMSTEILAGLSGLAVLALLPALVSHVRAWRRGRACLPPPPPPSSDPASPSSDPAPPSSDPARRRP</sequence>
<feature type="domain" description="VTT" evidence="8">
    <location>
        <begin position="88"/>
        <end position="205"/>
    </location>
</feature>
<evidence type="ECO:0000256" key="5">
    <source>
        <dbReference type="ARBA" id="ARBA00023136"/>
    </source>
</evidence>
<feature type="transmembrane region" description="Helical" evidence="6">
    <location>
        <begin position="185"/>
        <end position="207"/>
    </location>
</feature>
<feature type="transmembrane region" description="Helical" evidence="6">
    <location>
        <begin position="96"/>
        <end position="122"/>
    </location>
</feature>
<dbReference type="Proteomes" id="UP000603352">
    <property type="component" value="Unassembled WGS sequence"/>
</dbReference>
<evidence type="ECO:0000256" key="6">
    <source>
        <dbReference type="RuleBase" id="RU366058"/>
    </source>
</evidence>
<feature type="transmembrane region" description="Helical" evidence="6">
    <location>
        <begin position="23"/>
        <end position="45"/>
    </location>
</feature>
<dbReference type="PANTHER" id="PTHR12677">
    <property type="entry name" value="GOLGI APPARATUS MEMBRANE PROTEIN TVP38-RELATED"/>
    <property type="match status" value="1"/>
</dbReference>
<evidence type="ECO:0000256" key="2">
    <source>
        <dbReference type="ARBA" id="ARBA00022475"/>
    </source>
</evidence>
<feature type="transmembrane region" description="Helical" evidence="6">
    <location>
        <begin position="153"/>
        <end position="173"/>
    </location>
</feature>
<dbReference type="PANTHER" id="PTHR12677:SF59">
    <property type="entry name" value="GOLGI APPARATUS MEMBRANE PROTEIN TVP38-RELATED"/>
    <property type="match status" value="1"/>
</dbReference>
<dbReference type="InterPro" id="IPR015414">
    <property type="entry name" value="TMEM64"/>
</dbReference>
<organism evidence="9 10">
    <name type="scientific">Tistrella bauzanensis</name>
    <dbReference type="NCBI Taxonomy" id="657419"/>
    <lineage>
        <taxon>Bacteria</taxon>
        <taxon>Pseudomonadati</taxon>
        <taxon>Pseudomonadota</taxon>
        <taxon>Alphaproteobacteria</taxon>
        <taxon>Geminicoccales</taxon>
        <taxon>Geminicoccaceae</taxon>
        <taxon>Tistrella</taxon>
    </lineage>
</organism>
<evidence type="ECO:0000313" key="9">
    <source>
        <dbReference type="EMBL" id="GGB57068.1"/>
    </source>
</evidence>
<feature type="region of interest" description="Disordered" evidence="7">
    <location>
        <begin position="255"/>
        <end position="286"/>
    </location>
</feature>
<dbReference type="Pfam" id="PF09335">
    <property type="entry name" value="VTT_dom"/>
    <property type="match status" value="1"/>
</dbReference>
<evidence type="ECO:0000256" key="7">
    <source>
        <dbReference type="SAM" id="MobiDB-lite"/>
    </source>
</evidence>
<evidence type="ECO:0000259" key="8">
    <source>
        <dbReference type="Pfam" id="PF09335"/>
    </source>
</evidence>
<dbReference type="RefSeq" id="WP_188581670.1">
    <property type="nucleotide sequence ID" value="NZ_BMDZ01000069.1"/>
</dbReference>
<evidence type="ECO:0000313" key="10">
    <source>
        <dbReference type="Proteomes" id="UP000603352"/>
    </source>
</evidence>